<gene>
    <name evidence="2" type="ORF">HNAJ_LOCUS208</name>
</gene>
<dbReference type="Proteomes" id="UP000278807">
    <property type="component" value="Unassembled WGS sequence"/>
</dbReference>
<feature type="region of interest" description="Disordered" evidence="1">
    <location>
        <begin position="421"/>
        <end position="451"/>
    </location>
</feature>
<evidence type="ECO:0000313" key="2">
    <source>
        <dbReference type="EMBL" id="VDN96067.1"/>
    </source>
</evidence>
<reference evidence="2 3" key="2">
    <citation type="submission" date="2018-11" db="EMBL/GenBank/DDBJ databases">
        <authorList>
            <consortium name="Pathogen Informatics"/>
        </authorList>
    </citation>
    <scope>NUCLEOTIDE SEQUENCE [LARGE SCALE GENOMIC DNA]</scope>
</reference>
<evidence type="ECO:0000256" key="1">
    <source>
        <dbReference type="SAM" id="MobiDB-lite"/>
    </source>
</evidence>
<dbReference type="EMBL" id="UZAE01000044">
    <property type="protein sequence ID" value="VDN96067.1"/>
    <property type="molecule type" value="Genomic_DNA"/>
</dbReference>
<dbReference type="WBParaSite" id="HNAJ_0000020701-mRNA-1">
    <property type="protein sequence ID" value="HNAJ_0000020701-mRNA-1"/>
    <property type="gene ID" value="HNAJ_0000020701"/>
</dbReference>
<evidence type="ECO:0000313" key="4">
    <source>
        <dbReference type="WBParaSite" id="HNAJ_0000020701-mRNA-1"/>
    </source>
</evidence>
<keyword evidence="3" id="KW-1185">Reference proteome</keyword>
<proteinExistence type="predicted"/>
<protein>
    <submittedName>
        <fullName evidence="4">CUE domain-containing protein</fullName>
    </submittedName>
</protein>
<organism evidence="4">
    <name type="scientific">Rodentolepis nana</name>
    <name type="common">Dwarf tapeworm</name>
    <name type="synonym">Hymenolepis nana</name>
    <dbReference type="NCBI Taxonomy" id="102285"/>
    <lineage>
        <taxon>Eukaryota</taxon>
        <taxon>Metazoa</taxon>
        <taxon>Spiralia</taxon>
        <taxon>Lophotrochozoa</taxon>
        <taxon>Platyhelminthes</taxon>
        <taxon>Cestoda</taxon>
        <taxon>Eucestoda</taxon>
        <taxon>Cyclophyllidea</taxon>
        <taxon>Hymenolepididae</taxon>
        <taxon>Rodentolepis</taxon>
    </lineage>
</organism>
<sequence>MSTSERSNSLPPDYVLVPNRLHHNVSNWSLCDLDKIVSALERDNMLSMDELHLLLPNIKPEEIDQLINFCLSNNKADFPDYIESDPVVFEENSLEIAKNSIRAVSSPLLAPGSAVSSVLSDIAKNECDKELATMCNAKNLCGQRGLISPNYARIYTYLSDLFNSSHSGHNLENQDIVAIVDMIYCLLQSADYLVNQVSFSDLDLAFSDIMDKIGILLSAISSSYHHRCVFLKRMTNLPIYDIESLVEKFPTDSIAMAMCRVNSLPYTAPMLVMKETQLPCDITKCLRLKAAVRNKFEEYWDFKYFNEDDGVEKVQKELAAFSVNPFGLSMETVPSLQKYFDSLNSSMSQFEKAVSSRAALSSSVVNPDSNSVHRSLIQSAAKLIAKCQPCRNGLVRRVSEPVDRSEIDKFFKTLNVSRTIAKPLTERRRSHSKNSSTSSGQPPSKMYKRVP</sequence>
<reference evidence="4" key="1">
    <citation type="submission" date="2017-02" db="UniProtKB">
        <authorList>
            <consortium name="WormBaseParasite"/>
        </authorList>
    </citation>
    <scope>IDENTIFICATION</scope>
</reference>
<evidence type="ECO:0000313" key="3">
    <source>
        <dbReference type="Proteomes" id="UP000278807"/>
    </source>
</evidence>
<name>A0A0R3T089_RODNA</name>
<accession>A0A0R3T089</accession>
<dbReference type="AlphaFoldDB" id="A0A0R3T089"/>
<dbReference type="STRING" id="102285.A0A0R3T089"/>
<dbReference type="OrthoDB" id="6229818at2759"/>